<keyword evidence="2" id="KW-1185">Reference proteome</keyword>
<evidence type="ECO:0000313" key="2">
    <source>
        <dbReference type="Proteomes" id="UP000276776"/>
    </source>
</evidence>
<evidence type="ECO:0000313" key="1">
    <source>
        <dbReference type="EMBL" id="VDN08483.1"/>
    </source>
</evidence>
<accession>A0A0N5DC65</accession>
<organism evidence="3">
    <name type="scientific">Thelazia callipaeda</name>
    <name type="common">Oriental eyeworm</name>
    <name type="synonym">Parasitic nematode</name>
    <dbReference type="NCBI Taxonomy" id="103827"/>
    <lineage>
        <taxon>Eukaryota</taxon>
        <taxon>Metazoa</taxon>
        <taxon>Ecdysozoa</taxon>
        <taxon>Nematoda</taxon>
        <taxon>Chromadorea</taxon>
        <taxon>Rhabditida</taxon>
        <taxon>Spirurina</taxon>
        <taxon>Spiruromorpha</taxon>
        <taxon>Thelazioidea</taxon>
        <taxon>Thelaziidae</taxon>
        <taxon>Thelazia</taxon>
    </lineage>
</organism>
<evidence type="ECO:0000313" key="3">
    <source>
        <dbReference type="WBParaSite" id="TCLT_0001078401-mRNA-1"/>
    </source>
</evidence>
<protein>
    <submittedName>
        <fullName evidence="3">Reverse transcriptase domain-containing protein</fullName>
    </submittedName>
</protein>
<sequence>MECSYQTVFAWKSHGEQRFGPCPEKWYPLLSFKKPDLTLLSKCVLHIDTKENQTSYREVGKICSNMLNVKVNTTAGMYSPYDREEFKDFRELSSKLKLKGTIDIFLQEKIPIDHAGNDRRMVLETFKEAINAAPDRSCMFLDEQVKHFDKLSIRTL</sequence>
<dbReference type="AlphaFoldDB" id="A0A0N5DC65"/>
<reference evidence="3" key="1">
    <citation type="submission" date="2017-02" db="UniProtKB">
        <authorList>
            <consortium name="WormBaseParasite"/>
        </authorList>
    </citation>
    <scope>IDENTIFICATION</scope>
</reference>
<dbReference type="EMBL" id="UYYF01005344">
    <property type="protein sequence ID" value="VDN08483.1"/>
    <property type="molecule type" value="Genomic_DNA"/>
</dbReference>
<proteinExistence type="predicted"/>
<dbReference type="Proteomes" id="UP000276776">
    <property type="component" value="Unassembled WGS sequence"/>
</dbReference>
<dbReference type="WBParaSite" id="TCLT_0001078401-mRNA-1">
    <property type="protein sequence ID" value="TCLT_0001078401-mRNA-1"/>
    <property type="gene ID" value="TCLT_0001078401"/>
</dbReference>
<gene>
    <name evidence="1" type="ORF">TCLT_LOCUS10766</name>
</gene>
<reference evidence="1 2" key="2">
    <citation type="submission" date="2018-11" db="EMBL/GenBank/DDBJ databases">
        <authorList>
            <consortium name="Pathogen Informatics"/>
        </authorList>
    </citation>
    <scope>NUCLEOTIDE SEQUENCE [LARGE SCALE GENOMIC DNA]</scope>
</reference>
<name>A0A0N5DC65_THECL</name>